<dbReference type="Pfam" id="PF12680">
    <property type="entry name" value="SnoaL_2"/>
    <property type="match status" value="1"/>
</dbReference>
<dbReference type="InterPro" id="IPR032710">
    <property type="entry name" value="NTF2-like_dom_sf"/>
</dbReference>
<dbReference type="InterPro" id="IPR037401">
    <property type="entry name" value="SnoaL-like"/>
</dbReference>
<feature type="domain" description="SnoaL-like" evidence="1">
    <location>
        <begin position="12"/>
        <end position="119"/>
    </location>
</feature>
<accession>A0ABV2WJ70</accession>
<evidence type="ECO:0000313" key="3">
    <source>
        <dbReference type="Proteomes" id="UP001550628"/>
    </source>
</evidence>
<dbReference type="GeneID" id="96245572"/>
<proteinExistence type="predicted"/>
<keyword evidence="3" id="KW-1185">Reference proteome</keyword>
<dbReference type="EMBL" id="JBEYBF010000002">
    <property type="protein sequence ID" value="MEU1950928.1"/>
    <property type="molecule type" value="Genomic_DNA"/>
</dbReference>
<dbReference type="RefSeq" id="WP_030521034.1">
    <property type="nucleotide sequence ID" value="NZ_JBEXYG010000001.1"/>
</dbReference>
<dbReference type="SUPFAM" id="SSF54427">
    <property type="entry name" value="NTF2-like"/>
    <property type="match status" value="1"/>
</dbReference>
<name>A0ABV2WJ70_9NOCA</name>
<evidence type="ECO:0000259" key="1">
    <source>
        <dbReference type="Pfam" id="PF12680"/>
    </source>
</evidence>
<reference evidence="2 3" key="1">
    <citation type="submission" date="2024-06" db="EMBL/GenBank/DDBJ databases">
        <title>The Natural Products Discovery Center: Release of the First 8490 Sequenced Strains for Exploring Actinobacteria Biosynthetic Diversity.</title>
        <authorList>
            <person name="Kalkreuter E."/>
            <person name="Kautsar S.A."/>
            <person name="Yang D."/>
            <person name="Bader C.D."/>
            <person name="Teijaro C.N."/>
            <person name="Fluegel L."/>
            <person name="Davis C.M."/>
            <person name="Simpson J.R."/>
            <person name="Lauterbach L."/>
            <person name="Steele A.D."/>
            <person name="Gui C."/>
            <person name="Meng S."/>
            <person name="Li G."/>
            <person name="Viehrig K."/>
            <person name="Ye F."/>
            <person name="Su P."/>
            <person name="Kiefer A.F."/>
            <person name="Nichols A."/>
            <person name="Cepeda A.J."/>
            <person name="Yan W."/>
            <person name="Fan B."/>
            <person name="Jiang Y."/>
            <person name="Adhikari A."/>
            <person name="Zheng C.-J."/>
            <person name="Schuster L."/>
            <person name="Cowan T.M."/>
            <person name="Smanski M.J."/>
            <person name="Chevrette M.G."/>
            <person name="De Carvalho L.P.S."/>
            <person name="Shen B."/>
        </authorList>
    </citation>
    <scope>NUCLEOTIDE SEQUENCE [LARGE SCALE GENOMIC DNA]</scope>
    <source>
        <strain evidence="2 3">NPDC019708</strain>
    </source>
</reference>
<organism evidence="2 3">
    <name type="scientific">Nocardia rhamnosiphila</name>
    <dbReference type="NCBI Taxonomy" id="426716"/>
    <lineage>
        <taxon>Bacteria</taxon>
        <taxon>Bacillati</taxon>
        <taxon>Actinomycetota</taxon>
        <taxon>Actinomycetes</taxon>
        <taxon>Mycobacteriales</taxon>
        <taxon>Nocardiaceae</taxon>
        <taxon>Nocardia</taxon>
    </lineage>
</organism>
<dbReference type="Gene3D" id="3.10.450.50">
    <property type="match status" value="1"/>
</dbReference>
<evidence type="ECO:0000313" key="2">
    <source>
        <dbReference type="EMBL" id="MEU1950928.1"/>
    </source>
</evidence>
<gene>
    <name evidence="2" type="ORF">ABZ510_03635</name>
</gene>
<protein>
    <submittedName>
        <fullName evidence="2">Nuclear transport factor 2 family protein</fullName>
    </submittedName>
</protein>
<comment type="caution">
    <text evidence="2">The sequence shown here is derived from an EMBL/GenBank/DDBJ whole genome shotgun (WGS) entry which is preliminary data.</text>
</comment>
<sequence>MDGHRMFELARSLAAAKSARDLPAALRLLHPDMRLETPAFGTTAHGPADNERVLRRFFATFPDYHVELDGHADDGETLICWGTARMTMTGDRFGAEPNGRRAVVPVFIGFTFADDLIASERFVFDLAELCAQSGVSTDAVRARLFGQPSATAGR</sequence>
<dbReference type="Proteomes" id="UP001550628">
    <property type="component" value="Unassembled WGS sequence"/>
</dbReference>